<comment type="caution">
    <text evidence="3">The sequence shown here is derived from an EMBL/GenBank/DDBJ whole genome shotgun (WGS) entry which is preliminary data.</text>
</comment>
<sequence length="97" mass="11253">MAILTESGENPEIIEYLKNPLTIEELQDIIAKLKIKPEDLVRKKEPLFVENYKGKSFTDKQWIKILSENPVLIERPILIKGNKAVIGREEVKIRELL</sequence>
<dbReference type="InterPro" id="IPR006660">
    <property type="entry name" value="Arsenate_reductase-like"/>
</dbReference>
<reference evidence="3 4" key="1">
    <citation type="submission" date="2014-09" db="EMBL/GenBank/DDBJ databases">
        <title>Sporocytophaga myxococcoides PG-01 genome sequencing.</title>
        <authorList>
            <person name="Liu L."/>
            <person name="Gao P.J."/>
            <person name="Chen G.J."/>
            <person name="Wang L.S."/>
        </authorList>
    </citation>
    <scope>NUCLEOTIDE SEQUENCE [LARGE SCALE GENOMIC DNA]</scope>
    <source>
        <strain evidence="3 4">PG-01</strain>
    </source>
</reference>
<dbReference type="PANTHER" id="PTHR30041:SF4">
    <property type="entry name" value="ARSENATE REDUCTASE"/>
    <property type="match status" value="1"/>
</dbReference>
<evidence type="ECO:0000256" key="2">
    <source>
        <dbReference type="PROSITE-ProRule" id="PRU01282"/>
    </source>
</evidence>
<dbReference type="eggNOG" id="COG1393">
    <property type="taxonomic scope" value="Bacteria"/>
</dbReference>
<dbReference type="STRING" id="153721.MYP_4665"/>
<dbReference type="AlphaFoldDB" id="A0A098LKD8"/>
<evidence type="ECO:0000313" key="4">
    <source>
        <dbReference type="Proteomes" id="UP000030185"/>
    </source>
</evidence>
<gene>
    <name evidence="3" type="ORF">MYP_4665</name>
</gene>
<dbReference type="EMBL" id="BBLT01000013">
    <property type="protein sequence ID" value="GAL87435.1"/>
    <property type="molecule type" value="Genomic_DNA"/>
</dbReference>
<comment type="similarity">
    <text evidence="1 2">Belongs to the ArsC family.</text>
</comment>
<dbReference type="Pfam" id="PF03960">
    <property type="entry name" value="ArsC"/>
    <property type="match status" value="1"/>
</dbReference>
<keyword evidence="4" id="KW-1185">Reference proteome</keyword>
<accession>A0A098LKD8</accession>
<dbReference type="Gene3D" id="3.40.30.10">
    <property type="entry name" value="Glutaredoxin"/>
    <property type="match status" value="1"/>
</dbReference>
<dbReference type="SUPFAM" id="SSF52833">
    <property type="entry name" value="Thioredoxin-like"/>
    <property type="match status" value="1"/>
</dbReference>
<evidence type="ECO:0000313" key="3">
    <source>
        <dbReference type="EMBL" id="GAL87435.1"/>
    </source>
</evidence>
<proteinExistence type="inferred from homology"/>
<dbReference type="PROSITE" id="PS51353">
    <property type="entry name" value="ARSC"/>
    <property type="match status" value="1"/>
</dbReference>
<protein>
    <submittedName>
        <fullName evidence="3">Arsenate reductase</fullName>
    </submittedName>
</protein>
<evidence type="ECO:0000256" key="1">
    <source>
        <dbReference type="ARBA" id="ARBA00007198"/>
    </source>
</evidence>
<name>A0A098LKD8_9BACT</name>
<dbReference type="PANTHER" id="PTHR30041">
    <property type="entry name" value="ARSENATE REDUCTASE"/>
    <property type="match status" value="1"/>
</dbReference>
<dbReference type="InterPro" id="IPR036249">
    <property type="entry name" value="Thioredoxin-like_sf"/>
</dbReference>
<organism evidence="3 4">
    <name type="scientific">Sporocytophaga myxococcoides</name>
    <dbReference type="NCBI Taxonomy" id="153721"/>
    <lineage>
        <taxon>Bacteria</taxon>
        <taxon>Pseudomonadati</taxon>
        <taxon>Bacteroidota</taxon>
        <taxon>Cytophagia</taxon>
        <taxon>Cytophagales</taxon>
        <taxon>Cytophagaceae</taxon>
        <taxon>Sporocytophaga</taxon>
    </lineage>
</organism>
<dbReference type="Proteomes" id="UP000030185">
    <property type="component" value="Unassembled WGS sequence"/>
</dbReference>